<name>A0A1Y2JPS7_BRAJP</name>
<reference evidence="1 2" key="1">
    <citation type="submission" date="2017-03" db="EMBL/GenBank/DDBJ databases">
        <title>Whole genome sequences of fourteen strains of Bradyrhizobium canariense and one strain of Bradyrhizobium japonicum isolated from Lupinus (Papilionoideae: Genisteae) species in Algeria.</title>
        <authorList>
            <person name="Crovadore J."/>
            <person name="Chekireb D."/>
            <person name="Brachmann A."/>
            <person name="Chablais R."/>
            <person name="Cochard B."/>
            <person name="Lefort F."/>
        </authorList>
    </citation>
    <scope>NUCLEOTIDE SEQUENCE [LARGE SCALE GENOMIC DNA]</scope>
    <source>
        <strain evidence="1 2">UBMA197</strain>
    </source>
</reference>
<protein>
    <submittedName>
        <fullName evidence="1">Uncharacterized protein</fullName>
    </submittedName>
</protein>
<dbReference type="AlphaFoldDB" id="A0A1Y2JPS7"/>
<evidence type="ECO:0000313" key="1">
    <source>
        <dbReference type="EMBL" id="OSJ31569.1"/>
    </source>
</evidence>
<comment type="caution">
    <text evidence="1">The sequence shown here is derived from an EMBL/GenBank/DDBJ whole genome shotgun (WGS) entry which is preliminary data.</text>
</comment>
<dbReference type="Proteomes" id="UP000193335">
    <property type="component" value="Unassembled WGS sequence"/>
</dbReference>
<dbReference type="RefSeq" id="WP_085401673.1">
    <property type="nucleotide sequence ID" value="NZ_NAFL01000255.1"/>
</dbReference>
<sequence>MSGYRLMRSDCDRLGVRECELHKYSAEASTLGIRVGEWPTRIETDLGNGMPFILSHSKSQHGDLLWVTCSQANGCISLRIYND</sequence>
<gene>
    <name evidence="1" type="ORF">BSZ19_22045</name>
</gene>
<proteinExistence type="predicted"/>
<evidence type="ECO:0000313" key="2">
    <source>
        <dbReference type="Proteomes" id="UP000193335"/>
    </source>
</evidence>
<dbReference type="EMBL" id="NAFL01000255">
    <property type="protein sequence ID" value="OSJ31569.1"/>
    <property type="molecule type" value="Genomic_DNA"/>
</dbReference>
<accession>A0A1Y2JPS7</accession>
<organism evidence="1 2">
    <name type="scientific">Bradyrhizobium japonicum</name>
    <dbReference type="NCBI Taxonomy" id="375"/>
    <lineage>
        <taxon>Bacteria</taxon>
        <taxon>Pseudomonadati</taxon>
        <taxon>Pseudomonadota</taxon>
        <taxon>Alphaproteobacteria</taxon>
        <taxon>Hyphomicrobiales</taxon>
        <taxon>Nitrobacteraceae</taxon>
        <taxon>Bradyrhizobium</taxon>
    </lineage>
</organism>